<organism evidence="1 2">
    <name type="scientific">Scopulibacillus cellulosilyticus</name>
    <dbReference type="NCBI Taxonomy" id="2665665"/>
    <lineage>
        <taxon>Bacteria</taxon>
        <taxon>Bacillati</taxon>
        <taxon>Bacillota</taxon>
        <taxon>Bacilli</taxon>
        <taxon>Bacillales</taxon>
        <taxon>Sporolactobacillaceae</taxon>
        <taxon>Scopulibacillus</taxon>
    </lineage>
</organism>
<accession>A0ABW2Q163</accession>
<proteinExistence type="predicted"/>
<reference evidence="2" key="1">
    <citation type="journal article" date="2019" name="Int. J. Syst. Evol. Microbiol.">
        <title>The Global Catalogue of Microorganisms (GCM) 10K type strain sequencing project: providing services to taxonomists for standard genome sequencing and annotation.</title>
        <authorList>
            <consortium name="The Broad Institute Genomics Platform"/>
            <consortium name="The Broad Institute Genome Sequencing Center for Infectious Disease"/>
            <person name="Wu L."/>
            <person name="Ma J."/>
        </authorList>
    </citation>
    <scope>NUCLEOTIDE SEQUENCE [LARGE SCALE GENOMIC DNA]</scope>
    <source>
        <strain evidence="2">CGMCC 1.16305</strain>
    </source>
</reference>
<comment type="caution">
    <text evidence="1">The sequence shown here is derived from an EMBL/GenBank/DDBJ whole genome shotgun (WGS) entry which is preliminary data.</text>
</comment>
<protein>
    <submittedName>
        <fullName evidence="1">DUF3891 family protein</fullName>
    </submittedName>
</protein>
<dbReference type="Pfam" id="PF13030">
    <property type="entry name" value="DUF3891"/>
    <property type="match status" value="1"/>
</dbReference>
<evidence type="ECO:0000313" key="2">
    <source>
        <dbReference type="Proteomes" id="UP001596505"/>
    </source>
</evidence>
<dbReference type="InterPro" id="IPR024992">
    <property type="entry name" value="DUF3891"/>
</dbReference>
<dbReference type="EMBL" id="JBHTCO010000044">
    <property type="protein sequence ID" value="MFC7395389.1"/>
    <property type="molecule type" value="Genomic_DNA"/>
</dbReference>
<dbReference type="RefSeq" id="WP_380969897.1">
    <property type="nucleotide sequence ID" value="NZ_JBHTCO010000044.1"/>
</dbReference>
<gene>
    <name evidence="1" type="ORF">ACFQRG_20990</name>
</gene>
<dbReference type="Proteomes" id="UP001596505">
    <property type="component" value="Unassembled WGS sequence"/>
</dbReference>
<evidence type="ECO:0000313" key="1">
    <source>
        <dbReference type="EMBL" id="MFC7395389.1"/>
    </source>
</evidence>
<sequence>MIVRERSKDFVLIQQDDHARISGDFARLWRDDYFIGNDRRKEVETAVAEHDRGWIAPDSEPFIDDKTGKPYSFSDFPLNTKLVLYKHGINETEAANSYAGLLSSYHYMKFIEGENTSEAKVFVHMEKERQKRIIRKTSHFNKDIFLFHYDLLKLCDNLSLYLCLNEPGVLKSEEHPWFQKGIPVPKTFNFIEVETFDVSWLDKKTVLLSPFPFTDKFTVLLKYKCVEKEEIKNHGLIEAYQRSPWMELRILLTGESGQINGV</sequence>
<keyword evidence="2" id="KW-1185">Reference proteome</keyword>
<name>A0ABW2Q163_9BACL</name>